<evidence type="ECO:0000259" key="8">
    <source>
        <dbReference type="PROSITE" id="PS50042"/>
    </source>
</evidence>
<feature type="domain" description="Cyclic nucleotide-binding" evidence="8">
    <location>
        <begin position="184"/>
        <end position="304"/>
    </location>
</feature>
<dbReference type="InterPro" id="IPR018490">
    <property type="entry name" value="cNMP-bd_dom_sf"/>
</dbReference>
<dbReference type="PROSITE" id="PS00888">
    <property type="entry name" value="CNMP_BINDING_1"/>
    <property type="match status" value="2"/>
</dbReference>
<dbReference type="Pfam" id="PF00027">
    <property type="entry name" value="cNMP_binding"/>
    <property type="match status" value="2"/>
</dbReference>
<dbReference type="PANTHER" id="PTHR11635">
    <property type="entry name" value="CAMP-DEPENDENT PROTEIN KINASE REGULATORY CHAIN"/>
    <property type="match status" value="1"/>
</dbReference>
<dbReference type="InterPro" id="IPR000595">
    <property type="entry name" value="cNMP-bd_dom"/>
</dbReference>
<gene>
    <name evidence="9" type="ORF">NTJ_16074</name>
</gene>
<feature type="compositionally biased region" description="Basic and acidic residues" evidence="7">
    <location>
        <begin position="32"/>
        <end position="45"/>
    </location>
</feature>
<dbReference type="InterPro" id="IPR014710">
    <property type="entry name" value="RmlC-like_jellyroll"/>
</dbReference>
<evidence type="ECO:0000256" key="6">
    <source>
        <dbReference type="ARBA" id="ARBA00023149"/>
    </source>
</evidence>
<feature type="compositionally biased region" description="Basic and acidic residues" evidence="7">
    <location>
        <begin position="1"/>
        <end position="14"/>
    </location>
</feature>
<dbReference type="GO" id="GO:0016301">
    <property type="term" value="F:kinase activity"/>
    <property type="evidence" value="ECO:0007669"/>
    <property type="project" value="UniProtKB-KW"/>
</dbReference>
<evidence type="ECO:0000256" key="2">
    <source>
        <dbReference type="ARBA" id="ARBA00022553"/>
    </source>
</evidence>
<evidence type="ECO:0000313" key="9">
    <source>
        <dbReference type="EMBL" id="BET03255.1"/>
    </source>
</evidence>
<dbReference type="SUPFAM" id="SSF51206">
    <property type="entry name" value="cAMP-binding domain-like"/>
    <property type="match status" value="2"/>
</dbReference>
<feature type="region of interest" description="Disordered" evidence="7">
    <location>
        <begin position="1"/>
        <end position="45"/>
    </location>
</feature>
<feature type="domain" description="Cyclic nucleotide-binding" evidence="8">
    <location>
        <begin position="62"/>
        <end position="181"/>
    </location>
</feature>
<keyword evidence="2" id="KW-0597">Phosphoprotein</keyword>
<dbReference type="PROSITE" id="PS50042">
    <property type="entry name" value="CNMP_BINDING_3"/>
    <property type="match status" value="2"/>
</dbReference>
<protein>
    <submittedName>
        <fullName evidence="9">Camp-dependent protein kinase</fullName>
    </submittedName>
</protein>
<keyword evidence="10" id="KW-1185">Reference proteome</keyword>
<dbReference type="SMART" id="SM00100">
    <property type="entry name" value="cNMP"/>
    <property type="match status" value="2"/>
</dbReference>
<keyword evidence="3" id="KW-0116">cAMP-binding</keyword>
<dbReference type="PROSITE" id="PS00889">
    <property type="entry name" value="CNMP_BINDING_2"/>
    <property type="match status" value="2"/>
</dbReference>
<sequence>MSSSSHLDDDEHKSPPRMSPSRRKTVCGPSFDPRRDMSPTDVHPKAEAEVKKLRSILSKVPVLAELDELTLKKVILAMENRTVSAGQVIIKEGDEADFFYVIESGTYEVSHADLKKNQVIKTYTDGGYFGELSLLHDQPRSATVTAKTSGKLWALSRQNFKKTVVMGDMQRRRKYAELIGKVEILHNLSEDEKDKVSEALETRKFKKGQTIISQGDEANGMFFIEEGQVIITVSDKNNQQLLLSSLKPGDYFGELALLTHHPRAANATAETDVVLAFLNVEAFERLLGSCDAIMRRNVKTYENQMKKLFKASEVPRIRK</sequence>
<evidence type="ECO:0000256" key="5">
    <source>
        <dbReference type="ARBA" id="ARBA00022741"/>
    </source>
</evidence>
<dbReference type="EMBL" id="AP028923">
    <property type="protein sequence ID" value="BET03255.1"/>
    <property type="molecule type" value="Genomic_DNA"/>
</dbReference>
<evidence type="ECO:0000313" key="10">
    <source>
        <dbReference type="Proteomes" id="UP001307889"/>
    </source>
</evidence>
<dbReference type="InterPro" id="IPR012198">
    <property type="entry name" value="cAMP_dep_PK_reg_su"/>
</dbReference>
<dbReference type="Gene3D" id="2.60.120.10">
    <property type="entry name" value="Jelly Rolls"/>
    <property type="match status" value="2"/>
</dbReference>
<keyword evidence="4" id="KW-0677">Repeat</keyword>
<keyword evidence="9" id="KW-0808">Transferase</keyword>
<dbReference type="InterPro" id="IPR018488">
    <property type="entry name" value="cNMP-bd_CS"/>
</dbReference>
<reference evidence="9 10" key="1">
    <citation type="submission" date="2023-09" db="EMBL/GenBank/DDBJ databases">
        <title>Nesidiocoris tenuis whole genome shotgun sequence.</title>
        <authorList>
            <person name="Shibata T."/>
            <person name="Shimoda M."/>
            <person name="Kobayashi T."/>
            <person name="Uehara T."/>
        </authorList>
    </citation>
    <scope>NUCLEOTIDE SEQUENCE [LARGE SCALE GENOMIC DNA]</scope>
    <source>
        <strain evidence="9 10">Japan</strain>
    </source>
</reference>
<name>A0ABN7BFV7_9HEMI</name>
<proteinExistence type="inferred from homology"/>
<organism evidence="9 10">
    <name type="scientific">Nesidiocoris tenuis</name>
    <dbReference type="NCBI Taxonomy" id="355587"/>
    <lineage>
        <taxon>Eukaryota</taxon>
        <taxon>Metazoa</taxon>
        <taxon>Ecdysozoa</taxon>
        <taxon>Arthropoda</taxon>
        <taxon>Hexapoda</taxon>
        <taxon>Insecta</taxon>
        <taxon>Pterygota</taxon>
        <taxon>Neoptera</taxon>
        <taxon>Paraneoptera</taxon>
        <taxon>Hemiptera</taxon>
        <taxon>Heteroptera</taxon>
        <taxon>Panheteroptera</taxon>
        <taxon>Cimicomorpha</taxon>
        <taxon>Miridae</taxon>
        <taxon>Dicyphina</taxon>
        <taxon>Nesidiocoris</taxon>
    </lineage>
</organism>
<dbReference type="PIRSF" id="PIRSF000548">
    <property type="entry name" value="PK_regulatory"/>
    <property type="match status" value="1"/>
</dbReference>
<accession>A0ABN7BFV7</accession>
<keyword evidence="5" id="KW-0547">Nucleotide-binding</keyword>
<comment type="similarity">
    <text evidence="1">Belongs to the cAMP-dependent kinase regulatory chain family.</text>
</comment>
<dbReference type="PANTHER" id="PTHR11635:SF152">
    <property type="entry name" value="CAMP-DEPENDENT PROTEIN KINASE TYPE I REGULATORY SUBUNIT-RELATED"/>
    <property type="match status" value="1"/>
</dbReference>
<keyword evidence="9" id="KW-0418">Kinase</keyword>
<evidence type="ECO:0000256" key="4">
    <source>
        <dbReference type="ARBA" id="ARBA00022737"/>
    </source>
</evidence>
<keyword evidence="6" id="KW-0114">cAMP</keyword>
<dbReference type="CDD" id="cd00038">
    <property type="entry name" value="CAP_ED"/>
    <property type="match status" value="2"/>
</dbReference>
<evidence type="ECO:0000256" key="7">
    <source>
        <dbReference type="SAM" id="MobiDB-lite"/>
    </source>
</evidence>
<dbReference type="PRINTS" id="PR00103">
    <property type="entry name" value="CAMPKINASE"/>
</dbReference>
<evidence type="ECO:0000256" key="1">
    <source>
        <dbReference type="ARBA" id="ARBA00005753"/>
    </source>
</evidence>
<dbReference type="InterPro" id="IPR050503">
    <property type="entry name" value="cAMP-dep_PK_reg_su-like"/>
</dbReference>
<dbReference type="Proteomes" id="UP001307889">
    <property type="component" value="Chromosome 15"/>
</dbReference>
<evidence type="ECO:0000256" key="3">
    <source>
        <dbReference type="ARBA" id="ARBA00022566"/>
    </source>
</evidence>